<dbReference type="RefSeq" id="XP_009017465.1">
    <property type="nucleotide sequence ID" value="XM_009019217.1"/>
</dbReference>
<keyword evidence="3" id="KW-1185">Reference proteome</keyword>
<dbReference type="EMBL" id="KB096502">
    <property type="protein sequence ID" value="ESO04196.1"/>
    <property type="molecule type" value="Genomic_DNA"/>
</dbReference>
<dbReference type="HOGENOM" id="CLU_1827387_0_0_1"/>
<reference evidence="2" key="3">
    <citation type="submission" date="2015-06" db="UniProtKB">
        <authorList>
            <consortium name="EnsemblMetazoa"/>
        </authorList>
    </citation>
    <scope>IDENTIFICATION</scope>
</reference>
<dbReference type="EnsemblMetazoa" id="HelroT172544">
    <property type="protein sequence ID" value="HelroP172544"/>
    <property type="gene ID" value="HelroG172544"/>
</dbReference>
<proteinExistence type="predicted"/>
<dbReference type="Proteomes" id="UP000015101">
    <property type="component" value="Unassembled WGS sequence"/>
</dbReference>
<protein>
    <submittedName>
        <fullName evidence="1 2">Uncharacterized protein</fullName>
    </submittedName>
</protein>
<dbReference type="EMBL" id="AMQM01004268">
    <property type="status" value="NOT_ANNOTATED_CDS"/>
    <property type="molecule type" value="Genomic_DNA"/>
</dbReference>
<reference evidence="3" key="1">
    <citation type="submission" date="2012-12" db="EMBL/GenBank/DDBJ databases">
        <authorList>
            <person name="Hellsten U."/>
            <person name="Grimwood J."/>
            <person name="Chapman J.A."/>
            <person name="Shapiro H."/>
            <person name="Aerts A."/>
            <person name="Otillar R.P."/>
            <person name="Terry A.Y."/>
            <person name="Boore J.L."/>
            <person name="Simakov O."/>
            <person name="Marletaz F."/>
            <person name="Cho S.-J."/>
            <person name="Edsinger-Gonzales E."/>
            <person name="Havlak P."/>
            <person name="Kuo D.-H."/>
            <person name="Larsson T."/>
            <person name="Lv J."/>
            <person name="Arendt D."/>
            <person name="Savage R."/>
            <person name="Osoegawa K."/>
            <person name="de Jong P."/>
            <person name="Lindberg D.R."/>
            <person name="Seaver E.C."/>
            <person name="Weisblat D.A."/>
            <person name="Putnam N.H."/>
            <person name="Grigoriev I.V."/>
            <person name="Rokhsar D.S."/>
        </authorList>
    </citation>
    <scope>NUCLEOTIDE SEQUENCE</scope>
</reference>
<dbReference type="OrthoDB" id="8943665at2759"/>
<dbReference type="GeneID" id="20204075"/>
<evidence type="ECO:0000313" key="2">
    <source>
        <dbReference type="EnsemblMetazoa" id="HelroP172544"/>
    </source>
</evidence>
<dbReference type="CTD" id="20204075"/>
<reference evidence="1 3" key="2">
    <citation type="journal article" date="2013" name="Nature">
        <title>Insights into bilaterian evolution from three spiralian genomes.</title>
        <authorList>
            <person name="Simakov O."/>
            <person name="Marletaz F."/>
            <person name="Cho S.J."/>
            <person name="Edsinger-Gonzales E."/>
            <person name="Havlak P."/>
            <person name="Hellsten U."/>
            <person name="Kuo D.H."/>
            <person name="Larsson T."/>
            <person name="Lv J."/>
            <person name="Arendt D."/>
            <person name="Savage R."/>
            <person name="Osoegawa K."/>
            <person name="de Jong P."/>
            <person name="Grimwood J."/>
            <person name="Chapman J.A."/>
            <person name="Shapiro H."/>
            <person name="Aerts A."/>
            <person name="Otillar R.P."/>
            <person name="Terry A.Y."/>
            <person name="Boore J.L."/>
            <person name="Grigoriev I.V."/>
            <person name="Lindberg D.R."/>
            <person name="Seaver E.C."/>
            <person name="Weisblat D.A."/>
            <person name="Putnam N.H."/>
            <person name="Rokhsar D.S."/>
        </authorList>
    </citation>
    <scope>NUCLEOTIDE SEQUENCE</scope>
</reference>
<dbReference type="KEGG" id="hro:HELRODRAFT_172544"/>
<gene>
    <name evidence="2" type="primary">20204075</name>
    <name evidence="1" type="ORF">HELRODRAFT_172544</name>
</gene>
<dbReference type="InParanoid" id="T1F5H6"/>
<evidence type="ECO:0000313" key="1">
    <source>
        <dbReference type="EMBL" id="ESO04196.1"/>
    </source>
</evidence>
<dbReference type="AlphaFoldDB" id="T1F5H6"/>
<evidence type="ECO:0000313" key="3">
    <source>
        <dbReference type="Proteomes" id="UP000015101"/>
    </source>
</evidence>
<name>T1F5H6_HELRO</name>
<accession>T1F5H6</accession>
<sequence length="141" mass="15961">MFTTSTSPHQLHHINFTTSTSPHQLHHINFTTSTSPHQLHHIKSTLLLPPFDLIDQKLLDRTKSGLDQKMLEKIQTAFGIKWPDVTLQDMNKPLHNGLAARILIHLNGERIPAQSGTQIKIWRKVFHGGTDAADFNFFPAS</sequence>
<organism evidence="2 3">
    <name type="scientific">Helobdella robusta</name>
    <name type="common">Californian leech</name>
    <dbReference type="NCBI Taxonomy" id="6412"/>
    <lineage>
        <taxon>Eukaryota</taxon>
        <taxon>Metazoa</taxon>
        <taxon>Spiralia</taxon>
        <taxon>Lophotrochozoa</taxon>
        <taxon>Annelida</taxon>
        <taxon>Clitellata</taxon>
        <taxon>Hirudinea</taxon>
        <taxon>Rhynchobdellida</taxon>
        <taxon>Glossiphoniidae</taxon>
        <taxon>Helobdella</taxon>
    </lineage>
</organism>